<organism evidence="1 2">
    <name type="scientific">Diploptera punctata</name>
    <name type="common">Pacific beetle cockroach</name>
    <dbReference type="NCBI Taxonomy" id="6984"/>
    <lineage>
        <taxon>Eukaryota</taxon>
        <taxon>Metazoa</taxon>
        <taxon>Ecdysozoa</taxon>
        <taxon>Arthropoda</taxon>
        <taxon>Hexapoda</taxon>
        <taxon>Insecta</taxon>
        <taxon>Pterygota</taxon>
        <taxon>Neoptera</taxon>
        <taxon>Polyneoptera</taxon>
        <taxon>Dictyoptera</taxon>
        <taxon>Blattodea</taxon>
        <taxon>Blaberoidea</taxon>
        <taxon>Blaberidae</taxon>
        <taxon>Diplopterinae</taxon>
        <taxon>Diploptera</taxon>
    </lineage>
</organism>
<name>A0AAD7ZKH7_DIPPU</name>
<protein>
    <submittedName>
        <fullName evidence="1">Uncharacterized protein</fullName>
    </submittedName>
</protein>
<evidence type="ECO:0000313" key="2">
    <source>
        <dbReference type="Proteomes" id="UP001233999"/>
    </source>
</evidence>
<comment type="caution">
    <text evidence="1">The sequence shown here is derived from an EMBL/GenBank/DDBJ whole genome shotgun (WGS) entry which is preliminary data.</text>
</comment>
<dbReference type="AlphaFoldDB" id="A0AAD7ZKH7"/>
<dbReference type="EMBL" id="JASPKZ010007831">
    <property type="protein sequence ID" value="KAJ9582066.1"/>
    <property type="molecule type" value="Genomic_DNA"/>
</dbReference>
<feature type="non-terminal residue" evidence="1">
    <location>
        <position position="63"/>
    </location>
</feature>
<sequence length="63" mass="7211">CSCSMESVVEDKNVHRMHNELNEPAMDRLVKNNGIFGRSNLFYLCLKVGFPPNGDISVTIWRK</sequence>
<dbReference type="Proteomes" id="UP001233999">
    <property type="component" value="Unassembled WGS sequence"/>
</dbReference>
<evidence type="ECO:0000313" key="1">
    <source>
        <dbReference type="EMBL" id="KAJ9582066.1"/>
    </source>
</evidence>
<feature type="non-terminal residue" evidence="1">
    <location>
        <position position="1"/>
    </location>
</feature>
<reference evidence="1" key="1">
    <citation type="journal article" date="2023" name="IScience">
        <title>Live-bearing cockroach genome reveals convergent evolutionary mechanisms linked to viviparity in insects and beyond.</title>
        <authorList>
            <person name="Fouks B."/>
            <person name="Harrison M.C."/>
            <person name="Mikhailova A.A."/>
            <person name="Marchal E."/>
            <person name="English S."/>
            <person name="Carruthers M."/>
            <person name="Jennings E.C."/>
            <person name="Chiamaka E.L."/>
            <person name="Frigard R.A."/>
            <person name="Pippel M."/>
            <person name="Attardo G.M."/>
            <person name="Benoit J.B."/>
            <person name="Bornberg-Bauer E."/>
            <person name="Tobe S.S."/>
        </authorList>
    </citation>
    <scope>NUCLEOTIDE SEQUENCE</scope>
    <source>
        <strain evidence="1">Stay&amp;Tobe</strain>
    </source>
</reference>
<keyword evidence="2" id="KW-1185">Reference proteome</keyword>
<gene>
    <name evidence="1" type="ORF">L9F63_003649</name>
</gene>
<reference evidence="1" key="2">
    <citation type="submission" date="2023-05" db="EMBL/GenBank/DDBJ databases">
        <authorList>
            <person name="Fouks B."/>
        </authorList>
    </citation>
    <scope>NUCLEOTIDE SEQUENCE</scope>
    <source>
        <strain evidence="1">Stay&amp;Tobe</strain>
        <tissue evidence="1">Testes</tissue>
    </source>
</reference>
<accession>A0AAD7ZKH7</accession>
<proteinExistence type="predicted"/>